<evidence type="ECO:0000313" key="3">
    <source>
        <dbReference type="Proteomes" id="UP001597075"/>
    </source>
</evidence>
<dbReference type="Proteomes" id="UP001597075">
    <property type="component" value="Unassembled WGS sequence"/>
</dbReference>
<dbReference type="InterPro" id="IPR049251">
    <property type="entry name" value="DUF6884"/>
</dbReference>
<comment type="caution">
    <text evidence="2">The sequence shown here is derived from an EMBL/GenBank/DDBJ whole genome shotgun (WGS) entry which is preliminary data.</text>
</comment>
<protein>
    <submittedName>
        <fullName evidence="2">DUF6884 domain-containing protein</fullName>
    </submittedName>
</protein>
<dbReference type="RefSeq" id="WP_256405310.1">
    <property type="nucleotide sequence ID" value="NZ_CP187151.1"/>
</dbReference>
<accession>A0ABD6D2C3</accession>
<reference evidence="2 3" key="1">
    <citation type="journal article" date="2019" name="Int. J. Syst. Evol. Microbiol.">
        <title>The Global Catalogue of Microorganisms (GCM) 10K type strain sequencing project: providing services to taxonomists for standard genome sequencing and annotation.</title>
        <authorList>
            <consortium name="The Broad Institute Genomics Platform"/>
            <consortium name="The Broad Institute Genome Sequencing Center for Infectious Disease"/>
            <person name="Wu L."/>
            <person name="Ma J."/>
        </authorList>
    </citation>
    <scope>NUCLEOTIDE SEQUENCE [LARGE SCALE GENOMIC DNA]</scope>
    <source>
        <strain evidence="2 3">CGMCC 1.10594</strain>
    </source>
</reference>
<name>A0ABD6D2C3_9EURY</name>
<organism evidence="2 3">
    <name type="scientific">Haloplanus ruber</name>
    <dbReference type="NCBI Taxonomy" id="869892"/>
    <lineage>
        <taxon>Archaea</taxon>
        <taxon>Methanobacteriati</taxon>
        <taxon>Methanobacteriota</taxon>
        <taxon>Stenosarchaea group</taxon>
        <taxon>Halobacteria</taxon>
        <taxon>Halobacteriales</taxon>
        <taxon>Haloferacaceae</taxon>
        <taxon>Haloplanus</taxon>
    </lineage>
</organism>
<keyword evidence="3" id="KW-1185">Reference proteome</keyword>
<gene>
    <name evidence="2" type="ORF">ACFSBJ_15250</name>
</gene>
<dbReference type="AlphaFoldDB" id="A0ABD6D2C3"/>
<feature type="domain" description="DUF6884" evidence="1">
    <location>
        <begin position="8"/>
        <end position="138"/>
    </location>
</feature>
<evidence type="ECO:0000259" key="1">
    <source>
        <dbReference type="Pfam" id="PF21818"/>
    </source>
</evidence>
<sequence>MSMLLVQGCSKSKNQPEEAMSALNLYTGYFFKIIKKAMREDAFDDRVDVCILSAEHGIIDPDAEITWYDRRMDADRAAELAPKVREDLRERITGDYDRVIINVGSVYRRAIEGVDSSVDADIHYIEGEGIGVKGHILKRVVRGEVEAVFQTAEAAGGC</sequence>
<evidence type="ECO:0000313" key="2">
    <source>
        <dbReference type="EMBL" id="MFD1635086.1"/>
    </source>
</evidence>
<proteinExistence type="predicted"/>
<dbReference type="Pfam" id="PF21818">
    <property type="entry name" value="DUF6884"/>
    <property type="match status" value="1"/>
</dbReference>
<dbReference type="EMBL" id="JBHUDL010000010">
    <property type="protein sequence ID" value="MFD1635086.1"/>
    <property type="molecule type" value="Genomic_DNA"/>
</dbReference>